<dbReference type="SUPFAM" id="SSF51905">
    <property type="entry name" value="FAD/NAD(P)-binding domain"/>
    <property type="match status" value="1"/>
</dbReference>
<keyword evidence="2" id="KW-1185">Reference proteome</keyword>
<dbReference type="PRINTS" id="PR00420">
    <property type="entry name" value="RNGMNOXGNASE"/>
</dbReference>
<comment type="caution">
    <text evidence="1">The sequence shown here is derived from an EMBL/GenBank/DDBJ whole genome shotgun (WGS) entry which is preliminary data.</text>
</comment>
<dbReference type="Pfam" id="PF12831">
    <property type="entry name" value="FAD_oxidored"/>
    <property type="match status" value="1"/>
</dbReference>
<reference evidence="1" key="1">
    <citation type="submission" date="2021-08" db="EMBL/GenBank/DDBJ databases">
        <authorList>
            <person name="Stevens D.C."/>
        </authorList>
    </citation>
    <scope>NUCLEOTIDE SEQUENCE</scope>
    <source>
        <strain evidence="1">DSM 53165</strain>
    </source>
</reference>
<dbReference type="RefSeq" id="WP_224190672.1">
    <property type="nucleotide sequence ID" value="NZ_JAIRAU010000002.1"/>
</dbReference>
<dbReference type="Gene3D" id="3.50.50.60">
    <property type="entry name" value="FAD/NAD(P)-binding domain"/>
    <property type="match status" value="1"/>
</dbReference>
<evidence type="ECO:0000313" key="1">
    <source>
        <dbReference type="EMBL" id="MBZ5708893.1"/>
    </source>
</evidence>
<sequence length="445" mass="48207">MPTSGSAPADRRVLVIGGGIAGLLAARVLTRHYERVTVLDRDLLPGGPEPRGGAPQSHHVHVLLTRGWQILSEQFPGLGDALAAAGAHEYDWLADVEWHTPFGVMPRGPSPLRSRACTRGLLEWNVRTRLVADERVRVHAGYEVTGLQNAGDRIVGVQVHRRAGVPELAADDLRADLVVDASGRASRAPTWLAALGYPEPAETVIDAQLGYATRLYELRARPDWKVLYIMGKPGQNPRGGVVYAVEGGRHIVTLVGYGGAFPPTDEAGFLEFAGGLRTPALRDALAGATPCSAIHGYRRTENRLRHYERLRRWPHGFVVLGDAACALNPVYGQGMSVAAVASTHLDAELRARPGQAPGLRFQRRLAAGNQAAFMTAVGDDLRWPGTTGKPSPGLKVMHRLVDRIFSAATRSPDVQLRMMQVLHLLRPSSALFHPSVLRRALLGSR</sequence>
<dbReference type="PANTHER" id="PTHR43422:SF3">
    <property type="entry name" value="THIAMINE THIAZOLE SYNTHASE"/>
    <property type="match status" value="1"/>
</dbReference>
<dbReference type="PANTHER" id="PTHR43422">
    <property type="entry name" value="THIAMINE THIAZOLE SYNTHASE"/>
    <property type="match status" value="1"/>
</dbReference>
<organism evidence="1 2">
    <name type="scientific">Nannocystis pusilla</name>
    <dbReference type="NCBI Taxonomy" id="889268"/>
    <lineage>
        <taxon>Bacteria</taxon>
        <taxon>Pseudomonadati</taxon>
        <taxon>Myxococcota</taxon>
        <taxon>Polyangia</taxon>
        <taxon>Nannocystales</taxon>
        <taxon>Nannocystaceae</taxon>
        <taxon>Nannocystis</taxon>
    </lineage>
</organism>
<evidence type="ECO:0000313" key="2">
    <source>
        <dbReference type="Proteomes" id="UP001139031"/>
    </source>
</evidence>
<gene>
    <name evidence="1" type="ORF">K7C98_06465</name>
</gene>
<dbReference type="EMBL" id="JAIRAU010000002">
    <property type="protein sequence ID" value="MBZ5708893.1"/>
    <property type="molecule type" value="Genomic_DNA"/>
</dbReference>
<proteinExistence type="predicted"/>
<protein>
    <submittedName>
        <fullName evidence="1">FAD-dependent oxidoreductase</fullName>
    </submittedName>
</protein>
<dbReference type="InterPro" id="IPR036188">
    <property type="entry name" value="FAD/NAD-bd_sf"/>
</dbReference>
<dbReference type="Proteomes" id="UP001139031">
    <property type="component" value="Unassembled WGS sequence"/>
</dbReference>
<name>A0ABS7TKZ3_9BACT</name>
<accession>A0ABS7TKZ3</accession>